<keyword evidence="2" id="KW-1185">Reference proteome</keyword>
<proteinExistence type="predicted"/>
<evidence type="ECO:0000313" key="2">
    <source>
        <dbReference type="Proteomes" id="UP000281553"/>
    </source>
</evidence>
<name>A0A3P7LI90_DIBLA</name>
<dbReference type="AlphaFoldDB" id="A0A3P7LI90"/>
<reference evidence="1 2" key="1">
    <citation type="submission" date="2018-11" db="EMBL/GenBank/DDBJ databases">
        <authorList>
            <consortium name="Pathogen Informatics"/>
        </authorList>
    </citation>
    <scope>NUCLEOTIDE SEQUENCE [LARGE SCALE GENOMIC DNA]</scope>
</reference>
<protein>
    <submittedName>
        <fullName evidence="1">Uncharacterized protein</fullName>
    </submittedName>
</protein>
<gene>
    <name evidence="1" type="ORF">DILT_LOCUS12355</name>
</gene>
<evidence type="ECO:0000313" key="1">
    <source>
        <dbReference type="EMBL" id="VDN16524.1"/>
    </source>
</evidence>
<dbReference type="EMBL" id="UYRU01066144">
    <property type="protein sequence ID" value="VDN16524.1"/>
    <property type="molecule type" value="Genomic_DNA"/>
</dbReference>
<sequence>MAGCVADVSASTLEADADAESSVVYDSLALMFRITKDVESPDNLVPVDVGFRDEDCFRVLLENELLLALSSKRWQNM</sequence>
<accession>A0A3P7LI90</accession>
<dbReference type="Proteomes" id="UP000281553">
    <property type="component" value="Unassembled WGS sequence"/>
</dbReference>
<organism evidence="1 2">
    <name type="scientific">Dibothriocephalus latus</name>
    <name type="common">Fish tapeworm</name>
    <name type="synonym">Diphyllobothrium latum</name>
    <dbReference type="NCBI Taxonomy" id="60516"/>
    <lineage>
        <taxon>Eukaryota</taxon>
        <taxon>Metazoa</taxon>
        <taxon>Spiralia</taxon>
        <taxon>Lophotrochozoa</taxon>
        <taxon>Platyhelminthes</taxon>
        <taxon>Cestoda</taxon>
        <taxon>Eucestoda</taxon>
        <taxon>Diphyllobothriidea</taxon>
        <taxon>Diphyllobothriidae</taxon>
        <taxon>Dibothriocephalus</taxon>
    </lineage>
</organism>